<dbReference type="Proteomes" id="UP000199664">
    <property type="component" value="Unassembled WGS sequence"/>
</dbReference>
<protein>
    <submittedName>
        <fullName evidence="6">Fumarate reductase flavoprotein subunit</fullName>
    </submittedName>
</protein>
<dbReference type="AlphaFoldDB" id="A0A1H7T463"/>
<feature type="domain" description="FAD-dependent oxidoreductase 2 FAD-binding" evidence="5">
    <location>
        <begin position="11"/>
        <end position="432"/>
    </location>
</feature>
<dbReference type="PRINTS" id="PR00411">
    <property type="entry name" value="PNDRDTASEI"/>
</dbReference>
<reference evidence="7" key="1">
    <citation type="submission" date="2016-10" db="EMBL/GenBank/DDBJ databases">
        <authorList>
            <person name="Varghese N."/>
            <person name="Submissions S."/>
        </authorList>
    </citation>
    <scope>NUCLEOTIDE SEQUENCE [LARGE SCALE GENOMIC DNA]</scope>
    <source>
        <strain evidence="7">LMG 26383,CCUG 61248,R- 45681</strain>
    </source>
</reference>
<dbReference type="Gene3D" id="3.90.700.10">
    <property type="entry name" value="Succinate dehydrogenase/fumarate reductase flavoprotein, catalytic domain"/>
    <property type="match status" value="1"/>
</dbReference>
<evidence type="ECO:0000256" key="3">
    <source>
        <dbReference type="ARBA" id="ARBA00022827"/>
    </source>
</evidence>
<accession>A0A1H7T463</accession>
<dbReference type="EMBL" id="FOAN01000005">
    <property type="protein sequence ID" value="SEL79518.1"/>
    <property type="molecule type" value="Genomic_DNA"/>
</dbReference>
<sequence>MTSAEPDLEVDVVVIGAGGCGLVAALAAHEAGAEVAVVEKLPRLAGNTMLSSGSIPAAGTRFQAAAGIADDPARFAADLRRTAGPHEAEALVDRLADISAPMVEWLADTIGLPIELIGAYRHVGHSVNRLHAVPSRRGADLMQGLWQAAEERGVPVALATPAIELVVEDGAVRGARVRTQGSAESLIAAKAVILACNGFGHDRELLARFAPDIAGAEYFGALGSDGEAVRWGEALGARLANMGAYQAHSAIAQPHGELVTWTVVEKGGVIVDETGRRFADETLGYSAFAAPALARGGRLFAIYDSRIREATAAGQPDFGVLVAHGGAPDFADATALATACRLPPDVLGETLALTAGAAQGDRPDVLGRKAWGMGPLQAPFVATRIAPALFHTQGGLLVDEEARVLRTDGGVVPGLYAGGGAAAGISGQAGGAGYASGNGLLAALGLGFIAGRAAARLTRTA</sequence>
<dbReference type="PANTHER" id="PTHR43400:SF10">
    <property type="entry name" value="3-OXOSTEROID 1-DEHYDROGENASE"/>
    <property type="match status" value="1"/>
</dbReference>
<dbReference type="Gene3D" id="3.50.50.60">
    <property type="entry name" value="FAD/NAD(P)-binding domain"/>
    <property type="match status" value="1"/>
</dbReference>
<evidence type="ECO:0000256" key="2">
    <source>
        <dbReference type="ARBA" id="ARBA00022630"/>
    </source>
</evidence>
<evidence type="ECO:0000256" key="4">
    <source>
        <dbReference type="ARBA" id="ARBA00023002"/>
    </source>
</evidence>
<dbReference type="InterPro" id="IPR050315">
    <property type="entry name" value="FAD-oxidoreductase_2"/>
</dbReference>
<proteinExistence type="predicted"/>
<evidence type="ECO:0000313" key="7">
    <source>
        <dbReference type="Proteomes" id="UP000199664"/>
    </source>
</evidence>
<dbReference type="SUPFAM" id="SSF56425">
    <property type="entry name" value="Succinate dehydrogenase/fumarate reductase flavoprotein, catalytic domain"/>
    <property type="match status" value="1"/>
</dbReference>
<evidence type="ECO:0000313" key="6">
    <source>
        <dbReference type="EMBL" id="SEL79518.1"/>
    </source>
</evidence>
<name>A0A1H7T463_9HYPH</name>
<dbReference type="InterPro" id="IPR003953">
    <property type="entry name" value="FAD-dep_OxRdtase_2_FAD-bd"/>
</dbReference>
<dbReference type="RefSeq" id="WP_091836762.1">
    <property type="nucleotide sequence ID" value="NZ_FOAN01000005.1"/>
</dbReference>
<dbReference type="Pfam" id="PF00890">
    <property type="entry name" value="FAD_binding_2"/>
    <property type="match status" value="1"/>
</dbReference>
<evidence type="ECO:0000259" key="5">
    <source>
        <dbReference type="Pfam" id="PF00890"/>
    </source>
</evidence>
<dbReference type="SUPFAM" id="SSF51905">
    <property type="entry name" value="FAD/NAD(P)-binding domain"/>
    <property type="match status" value="1"/>
</dbReference>
<keyword evidence="7" id="KW-1185">Reference proteome</keyword>
<dbReference type="InterPro" id="IPR027477">
    <property type="entry name" value="Succ_DH/fumarate_Rdtase_cat_sf"/>
</dbReference>
<gene>
    <name evidence="6" type="ORF">SAMN04515666_105344</name>
</gene>
<dbReference type="GO" id="GO:0008202">
    <property type="term" value="P:steroid metabolic process"/>
    <property type="evidence" value="ECO:0007669"/>
    <property type="project" value="UniProtKB-ARBA"/>
</dbReference>
<keyword evidence="2" id="KW-0285">Flavoprotein</keyword>
<dbReference type="GO" id="GO:0016491">
    <property type="term" value="F:oxidoreductase activity"/>
    <property type="evidence" value="ECO:0007669"/>
    <property type="project" value="UniProtKB-KW"/>
</dbReference>
<evidence type="ECO:0000256" key="1">
    <source>
        <dbReference type="ARBA" id="ARBA00001974"/>
    </source>
</evidence>
<keyword evidence="4" id="KW-0560">Oxidoreductase</keyword>
<dbReference type="STRING" id="1036779.SAMN04515666_105344"/>
<comment type="cofactor">
    <cofactor evidence="1">
        <name>FAD</name>
        <dbReference type="ChEBI" id="CHEBI:57692"/>
    </cofactor>
</comment>
<dbReference type="PANTHER" id="PTHR43400">
    <property type="entry name" value="FUMARATE REDUCTASE"/>
    <property type="match status" value="1"/>
</dbReference>
<organism evidence="6 7">
    <name type="scientific">Bosea lupini</name>
    <dbReference type="NCBI Taxonomy" id="1036779"/>
    <lineage>
        <taxon>Bacteria</taxon>
        <taxon>Pseudomonadati</taxon>
        <taxon>Pseudomonadota</taxon>
        <taxon>Alphaproteobacteria</taxon>
        <taxon>Hyphomicrobiales</taxon>
        <taxon>Boseaceae</taxon>
        <taxon>Bosea</taxon>
    </lineage>
</organism>
<keyword evidence="3" id="KW-0274">FAD</keyword>
<dbReference type="InterPro" id="IPR036188">
    <property type="entry name" value="FAD/NAD-bd_sf"/>
</dbReference>
<dbReference type="OrthoDB" id="3178130at2"/>